<evidence type="ECO:0000256" key="1">
    <source>
        <dbReference type="SAM" id="MobiDB-lite"/>
    </source>
</evidence>
<reference evidence="3 4" key="1">
    <citation type="submission" date="2011-10" db="EMBL/GenBank/DDBJ databases">
        <authorList>
            <person name="Genoscope - CEA"/>
        </authorList>
    </citation>
    <scope>NUCLEOTIDE SEQUENCE [LARGE SCALE GENOMIC DNA]</scope>
    <source>
        <strain evidence="3 4">RCC 1105</strain>
    </source>
</reference>
<dbReference type="GeneID" id="19018347"/>
<evidence type="ECO:0000256" key="2">
    <source>
        <dbReference type="SAM" id="Phobius"/>
    </source>
</evidence>
<keyword evidence="2" id="KW-0812">Transmembrane</keyword>
<protein>
    <submittedName>
        <fullName evidence="3">Uncharacterized protein</fullName>
    </submittedName>
</protein>
<name>K8EPH2_9CHLO</name>
<keyword evidence="2" id="KW-0472">Membrane</keyword>
<dbReference type="EMBL" id="FO082278">
    <property type="protein sequence ID" value="CCO14330.1"/>
    <property type="molecule type" value="Genomic_DNA"/>
</dbReference>
<keyword evidence="2" id="KW-1133">Transmembrane helix</keyword>
<accession>K8EPH2</accession>
<organism evidence="3 4">
    <name type="scientific">Bathycoccus prasinos</name>
    <dbReference type="NCBI Taxonomy" id="41875"/>
    <lineage>
        <taxon>Eukaryota</taxon>
        <taxon>Viridiplantae</taxon>
        <taxon>Chlorophyta</taxon>
        <taxon>Mamiellophyceae</taxon>
        <taxon>Mamiellales</taxon>
        <taxon>Bathycoccaceae</taxon>
        <taxon>Bathycoccus</taxon>
    </lineage>
</organism>
<feature type="compositionally biased region" description="Low complexity" evidence="1">
    <location>
        <begin position="132"/>
        <end position="143"/>
    </location>
</feature>
<evidence type="ECO:0000313" key="4">
    <source>
        <dbReference type="Proteomes" id="UP000198341"/>
    </source>
</evidence>
<gene>
    <name evidence="3" type="ORF">Bathy01g06120</name>
</gene>
<dbReference type="Proteomes" id="UP000198341">
    <property type="component" value="Chromosome 1"/>
</dbReference>
<dbReference type="OrthoDB" id="10641388at2759"/>
<dbReference type="RefSeq" id="XP_007515451.1">
    <property type="nucleotide sequence ID" value="XM_007515389.1"/>
</dbReference>
<dbReference type="AlphaFoldDB" id="K8EPH2"/>
<dbReference type="KEGG" id="bpg:Bathy01g06120"/>
<feature type="transmembrane region" description="Helical" evidence="2">
    <location>
        <begin position="22"/>
        <end position="42"/>
    </location>
</feature>
<evidence type="ECO:0000313" key="3">
    <source>
        <dbReference type="EMBL" id="CCO14330.1"/>
    </source>
</evidence>
<sequence length="404" mass="45445">MHAIAPHTLSQQSRNSTQKRKFALLLLLLFLLVVVFGGFIVFTSTTTTNTIGDKNGLFVTELEHQEDERRTTTLTIKKKRKAKERQYDENVAKEHVPISKKGGDFDPNEYFIHCNRSKTEEDGAASLGVEKSSGFSSNSKDASSSSMLYQYDARKDVKHIVNAIHEATLNKDPFKSAYFCDILPEDLYDDMNAYFPPAYALMKDQRANAGQVGRKDADKRYKCSAFDILKLRDEKKWGKVLRAKKVWERATKALYSPSVKLALFMKFKISKKPASRDFRVQSDAGGFSIGTHPDNRKKILTFQLYLPQDANEESSVYTYGTCLHTPEQHKLRDKIDGSAPCEKKMAFVANTAYAFPVTRSSFHSVEKVVGKSKGARKTIMLNWYTHVMDGAQSMGGGLLSLLAG</sequence>
<feature type="region of interest" description="Disordered" evidence="1">
    <location>
        <begin position="123"/>
        <end position="143"/>
    </location>
</feature>
<proteinExistence type="predicted"/>
<dbReference type="Gene3D" id="2.60.120.620">
    <property type="entry name" value="q2cbj1_9rhob like domain"/>
    <property type="match status" value="1"/>
</dbReference>
<keyword evidence="4" id="KW-1185">Reference proteome</keyword>